<dbReference type="InterPro" id="IPR057850">
    <property type="entry name" value="Gp11_C"/>
</dbReference>
<protein>
    <recommendedName>
        <fullName evidence="1">Gp11 C-terminal domain-containing protein</fullName>
    </recommendedName>
</protein>
<evidence type="ECO:0000313" key="2">
    <source>
        <dbReference type="EMBL" id="HAG3150050.1"/>
    </source>
</evidence>
<sequence length="54" mass="6234">MMVLVELDKDKQREGWPRFCMAVLDVLMGIIICHQTAENISSHVIRYMPIDGDD</sequence>
<dbReference type="AlphaFoldDB" id="A0A761QNT7"/>
<gene>
    <name evidence="2" type="ORF">G8Z18_004800</name>
</gene>
<dbReference type="Pfam" id="PF25754">
    <property type="entry name" value="Gp11_C"/>
    <property type="match status" value="1"/>
</dbReference>
<evidence type="ECO:0000259" key="1">
    <source>
        <dbReference type="Pfam" id="PF25754"/>
    </source>
</evidence>
<reference evidence="2" key="1">
    <citation type="journal article" date="2018" name="Genome Biol.">
        <title>SKESA: strategic k-mer extension for scrupulous assemblies.</title>
        <authorList>
            <person name="Souvorov A."/>
            <person name="Agarwala R."/>
            <person name="Lipman D.J."/>
        </authorList>
    </citation>
    <scope>NUCLEOTIDE SEQUENCE</scope>
    <source>
        <strain evidence="2">MA.S/20050497</strain>
    </source>
</reference>
<accession>A0A761QNT7</accession>
<organism evidence="2">
    <name type="scientific">Salmonella enterica</name>
    <name type="common">Salmonella choleraesuis</name>
    <dbReference type="NCBI Taxonomy" id="28901"/>
    <lineage>
        <taxon>Bacteria</taxon>
        <taxon>Pseudomonadati</taxon>
        <taxon>Pseudomonadota</taxon>
        <taxon>Gammaproteobacteria</taxon>
        <taxon>Enterobacterales</taxon>
        <taxon>Enterobacteriaceae</taxon>
        <taxon>Salmonella</taxon>
    </lineage>
</organism>
<dbReference type="EMBL" id="DAAXYS010000112">
    <property type="protein sequence ID" value="HAG3150050.1"/>
    <property type="molecule type" value="Genomic_DNA"/>
</dbReference>
<reference evidence="2" key="2">
    <citation type="submission" date="2020-02" db="EMBL/GenBank/DDBJ databases">
        <authorList>
            <consortium name="NCBI Pathogen Detection Project"/>
        </authorList>
    </citation>
    <scope>NUCLEOTIDE SEQUENCE</scope>
    <source>
        <strain evidence="2">MA.S/20050497</strain>
    </source>
</reference>
<name>A0A761QNT7_SALER</name>
<comment type="caution">
    <text evidence="2">The sequence shown here is derived from an EMBL/GenBank/DDBJ whole genome shotgun (WGS) entry which is preliminary data.</text>
</comment>
<proteinExistence type="predicted"/>
<feature type="domain" description="Gp11 C-terminal" evidence="1">
    <location>
        <begin position="2"/>
        <end position="52"/>
    </location>
</feature>